<dbReference type="RefSeq" id="WP_242876415.1">
    <property type="nucleotide sequence ID" value="NZ_FNCP01000065.1"/>
</dbReference>
<feature type="domain" description="Transposase IS204/IS1001/IS1096/IS1165 zinc-finger" evidence="3">
    <location>
        <begin position="39"/>
        <end position="83"/>
    </location>
</feature>
<dbReference type="Proteomes" id="UP000198656">
    <property type="component" value="Unassembled WGS sequence"/>
</dbReference>
<proteinExistence type="predicted"/>
<accession>A0A1G8M4Y7</accession>
<protein>
    <submittedName>
        <fullName evidence="4">Zinc-finger of transposase IS204/IS1001/IS1096/IS1165</fullName>
    </submittedName>
</protein>
<name>A0A1G8M4Y7_9FIRM</name>
<keyword evidence="4" id="KW-0863">Zinc-finger</keyword>
<gene>
    <name evidence="4" type="ORF">SAMN05443529_1652</name>
</gene>
<keyword evidence="4" id="KW-0862">Zinc</keyword>
<keyword evidence="4" id="KW-0479">Metal-binding</keyword>
<dbReference type="EMBL" id="FNCP01000065">
    <property type="protein sequence ID" value="SDI63002.1"/>
    <property type="molecule type" value="Genomic_DNA"/>
</dbReference>
<evidence type="ECO:0000313" key="5">
    <source>
        <dbReference type="Proteomes" id="UP000198656"/>
    </source>
</evidence>
<feature type="compositionally biased region" description="Polar residues" evidence="1">
    <location>
        <begin position="262"/>
        <end position="272"/>
    </location>
</feature>
<evidence type="ECO:0000256" key="1">
    <source>
        <dbReference type="SAM" id="MobiDB-lite"/>
    </source>
</evidence>
<sequence length="287" mass="32194">MNDTDALFLSSFYPKEVKITQVLENSNGIIIFIKSLTHSHVCPKCGQTTKSYHSTYRRRIQDLPILGKSVYLNVSAYRYNCENKSCEQKVFSEELSGFTGKYRRMTSRLEDFIITLALNTSCEGTARICKQMNIKISGDTVIKILLRNAALLDPKCGEFIGVDDWAYKKGHTYGTIICDGVSHKPVALLDGRDGSALKDWLKKNQHVKIITRDRASSYAKAIMEALPEVMQIADRFHLHQNLFKAIKEALGREVPAKIIISTGDSSPDTSDLPTEHSDSKKNGVNRS</sequence>
<dbReference type="GO" id="GO:0008270">
    <property type="term" value="F:zinc ion binding"/>
    <property type="evidence" value="ECO:0007669"/>
    <property type="project" value="UniProtKB-KW"/>
</dbReference>
<dbReference type="InterPro" id="IPR029261">
    <property type="entry name" value="Transposase_Znf"/>
</dbReference>
<evidence type="ECO:0000259" key="2">
    <source>
        <dbReference type="Pfam" id="PF01610"/>
    </source>
</evidence>
<dbReference type="Pfam" id="PF14690">
    <property type="entry name" value="Zn_ribbon_ISL3"/>
    <property type="match status" value="1"/>
</dbReference>
<dbReference type="InterPro" id="IPR047951">
    <property type="entry name" value="Transpos_ISL3"/>
</dbReference>
<evidence type="ECO:0000313" key="4">
    <source>
        <dbReference type="EMBL" id="SDI63002.1"/>
    </source>
</evidence>
<dbReference type="STRING" id="1121419.SAMN05443529_1652"/>
<keyword evidence="5" id="KW-1185">Reference proteome</keyword>
<dbReference type="InterPro" id="IPR002560">
    <property type="entry name" value="Transposase_DDE"/>
</dbReference>
<evidence type="ECO:0000259" key="3">
    <source>
        <dbReference type="Pfam" id="PF14690"/>
    </source>
</evidence>
<dbReference type="NCBIfam" id="NF033550">
    <property type="entry name" value="transpos_ISL3"/>
    <property type="match status" value="1"/>
</dbReference>
<feature type="region of interest" description="Disordered" evidence="1">
    <location>
        <begin position="261"/>
        <end position="287"/>
    </location>
</feature>
<feature type="domain" description="Transposase IS204/IS1001/IS1096/IS1165 DDE" evidence="2">
    <location>
        <begin position="160"/>
        <end position="249"/>
    </location>
</feature>
<dbReference type="Pfam" id="PF01610">
    <property type="entry name" value="DDE_Tnp_ISL3"/>
    <property type="match status" value="1"/>
</dbReference>
<reference evidence="5" key="1">
    <citation type="submission" date="2016-10" db="EMBL/GenBank/DDBJ databases">
        <authorList>
            <person name="Varghese N."/>
            <person name="Submissions S."/>
        </authorList>
    </citation>
    <scope>NUCLEOTIDE SEQUENCE [LARGE SCALE GENOMIC DNA]</scope>
    <source>
        <strain evidence="5">DSM 8344</strain>
    </source>
</reference>
<dbReference type="PANTHER" id="PTHR33498:SF1">
    <property type="entry name" value="TRANSPOSASE FOR INSERTION SEQUENCE ELEMENT IS1557"/>
    <property type="match status" value="1"/>
</dbReference>
<dbReference type="PANTHER" id="PTHR33498">
    <property type="entry name" value="TRANSPOSASE FOR INSERTION SEQUENCE ELEMENT IS1557"/>
    <property type="match status" value="1"/>
</dbReference>
<dbReference type="AlphaFoldDB" id="A0A1G8M4Y7"/>
<organism evidence="4 5">
    <name type="scientific">Desulfosporosinus hippei DSM 8344</name>
    <dbReference type="NCBI Taxonomy" id="1121419"/>
    <lineage>
        <taxon>Bacteria</taxon>
        <taxon>Bacillati</taxon>
        <taxon>Bacillota</taxon>
        <taxon>Clostridia</taxon>
        <taxon>Eubacteriales</taxon>
        <taxon>Desulfitobacteriaceae</taxon>
        <taxon>Desulfosporosinus</taxon>
    </lineage>
</organism>